<comment type="subcellular location">
    <subcellularLocation>
        <location evidence="4">Bacterial flagellum basal body</location>
    </subcellularLocation>
</comment>
<feature type="domain" description="Type III secretion system flagellar brake protein YcgR PilZN" evidence="6">
    <location>
        <begin position="19"/>
        <end position="120"/>
    </location>
</feature>
<keyword evidence="8" id="KW-1185">Reference proteome</keyword>
<evidence type="ECO:0000256" key="4">
    <source>
        <dbReference type="HAMAP-Rule" id="MF_01457"/>
    </source>
</evidence>
<keyword evidence="1 4" id="KW-0973">c-di-GMP</keyword>
<organism evidence="7 8">
    <name type="scientific">Alcaligenes endophyticus</name>
    <dbReference type="NCBI Taxonomy" id="1929088"/>
    <lineage>
        <taxon>Bacteria</taxon>
        <taxon>Pseudomonadati</taxon>
        <taxon>Pseudomonadota</taxon>
        <taxon>Betaproteobacteria</taxon>
        <taxon>Burkholderiales</taxon>
        <taxon>Alcaligenaceae</taxon>
        <taxon>Alcaligenes</taxon>
    </lineage>
</organism>
<feature type="domain" description="PilZ" evidence="5">
    <location>
        <begin position="123"/>
        <end position="233"/>
    </location>
</feature>
<dbReference type="Proteomes" id="UP001168613">
    <property type="component" value="Unassembled WGS sequence"/>
</dbReference>
<evidence type="ECO:0000256" key="2">
    <source>
        <dbReference type="ARBA" id="ARBA00022741"/>
    </source>
</evidence>
<keyword evidence="3 4" id="KW-0975">Bacterial flagellum</keyword>
<evidence type="ECO:0000256" key="1">
    <source>
        <dbReference type="ARBA" id="ARBA00022636"/>
    </source>
</evidence>
<evidence type="ECO:0000256" key="3">
    <source>
        <dbReference type="ARBA" id="ARBA00023143"/>
    </source>
</evidence>
<sequence>MDTSPPRDDTASDDDALFVRSQLEILQILRKIQKTQSLLHISCPQENRGVVTTILSVDTNTFIIDAAPDDNINAILQRSASNQLQTHLEKILISFKAGPASPCMFEKKPALSLPIPSTVHRLQRRRFYRVNVPVSNPATVSFKLGIQEWSFPLHDINAGGMAIHDDTLSLDAQAGILVRDARLHLPGIGDVNLDVLFVRTQDQQLESGRPIRRIGCTFLNLSGQAQMNIQGYITHIERQEIARRKGFL</sequence>
<dbReference type="EMBL" id="JAJHNU010000004">
    <property type="protein sequence ID" value="MDN4122442.1"/>
    <property type="molecule type" value="Genomic_DNA"/>
</dbReference>
<dbReference type="InterPro" id="IPR023787">
    <property type="entry name" value="T3SS_YcgR"/>
</dbReference>
<protein>
    <recommendedName>
        <fullName evidence="4">Flagellar brake protein YcgR</fullName>
    </recommendedName>
    <alternativeName>
        <fullName evidence="4">Cyclic di-GMP binding protein YcgR</fullName>
    </alternativeName>
</protein>
<comment type="similarity">
    <text evidence="4">Belongs to the YcgR family.</text>
</comment>
<comment type="caution">
    <text evidence="7">The sequence shown here is derived from an EMBL/GenBank/DDBJ whole genome shotgun (WGS) entry which is preliminary data.</text>
</comment>
<accession>A0ABT8EMB3</accession>
<name>A0ABT8EMB3_9BURK</name>
<proteinExistence type="inferred from homology"/>
<keyword evidence="7" id="KW-0966">Cell projection</keyword>
<comment type="subunit">
    <text evidence="4">Monomer. Interacts with the flagellar basal bodies.</text>
</comment>
<gene>
    <name evidence="4" type="primary">ycgR</name>
    <name evidence="7" type="ORF">LMS43_14195</name>
</gene>
<dbReference type="SUPFAM" id="SSF141371">
    <property type="entry name" value="PilZ domain-like"/>
    <property type="match status" value="1"/>
</dbReference>
<evidence type="ECO:0000259" key="6">
    <source>
        <dbReference type="Pfam" id="PF07317"/>
    </source>
</evidence>
<keyword evidence="7" id="KW-0969">Cilium</keyword>
<dbReference type="InterPro" id="IPR009875">
    <property type="entry name" value="PilZ_domain"/>
</dbReference>
<evidence type="ECO:0000313" key="8">
    <source>
        <dbReference type="Proteomes" id="UP001168613"/>
    </source>
</evidence>
<evidence type="ECO:0000313" key="7">
    <source>
        <dbReference type="EMBL" id="MDN4122442.1"/>
    </source>
</evidence>
<comment type="function">
    <text evidence="4">Acts as a flagellar brake, regulating swimming and swarming in a bis-(3'-5') cyclic diguanylic acid (c-di-GMP)-dependent manner. Binds 1 c-di-GMP dimer per subunit. Increasing levels of c-di-GMP lead to decreased motility.</text>
</comment>
<keyword evidence="7" id="KW-0282">Flagellum</keyword>
<dbReference type="HAMAP" id="MF_01457">
    <property type="entry name" value="YcgR"/>
    <property type="match status" value="1"/>
</dbReference>
<dbReference type="Gene3D" id="2.30.110.10">
    <property type="entry name" value="Electron Transport, Fmn-binding Protein, Chain A"/>
    <property type="match status" value="1"/>
</dbReference>
<dbReference type="Gene3D" id="2.40.10.220">
    <property type="entry name" value="predicted glycosyltransferase like domains"/>
    <property type="match status" value="1"/>
</dbReference>
<dbReference type="InterPro" id="IPR009926">
    <property type="entry name" value="T3SS_YcgR_PilZN"/>
</dbReference>
<dbReference type="Pfam" id="PF07238">
    <property type="entry name" value="PilZ"/>
    <property type="match status" value="1"/>
</dbReference>
<evidence type="ECO:0000259" key="5">
    <source>
        <dbReference type="Pfam" id="PF07238"/>
    </source>
</evidence>
<keyword evidence="2 4" id="KW-0547">Nucleotide-binding</keyword>
<dbReference type="InterPro" id="IPR012349">
    <property type="entry name" value="Split_barrel_FMN-bd"/>
</dbReference>
<dbReference type="RefSeq" id="WP_266123340.1">
    <property type="nucleotide sequence ID" value="NZ_JAJHNU010000004.1"/>
</dbReference>
<reference evidence="7" key="1">
    <citation type="submission" date="2021-11" db="EMBL/GenBank/DDBJ databases">
        <title>Draft genome sequence of Alcaligenes endophyticus type strain CCUG 75668T.</title>
        <authorList>
            <person name="Salva-Serra F."/>
            <person name="Duran R.E."/>
            <person name="Seeger M."/>
            <person name="Moore E.R.B."/>
            <person name="Jaen-Luchoro D."/>
        </authorList>
    </citation>
    <scope>NUCLEOTIDE SEQUENCE</scope>
    <source>
        <strain evidence="7">CCUG 75668</strain>
    </source>
</reference>
<dbReference type="Pfam" id="PF07317">
    <property type="entry name" value="PilZN"/>
    <property type="match status" value="1"/>
</dbReference>